<dbReference type="PROSITE" id="PS51273">
    <property type="entry name" value="GATASE_TYPE_1"/>
    <property type="match status" value="1"/>
</dbReference>
<dbReference type="AlphaFoldDB" id="A0A8J8C538"/>
<keyword evidence="2" id="KW-0378">Hydrolase</keyword>
<comment type="caution">
    <text evidence="2">The sequence shown here is derived from an EMBL/GenBank/DDBJ whole genome shotgun (WGS) entry which is preliminary data.</text>
</comment>
<dbReference type="Proteomes" id="UP000766550">
    <property type="component" value="Unassembled WGS sequence"/>
</dbReference>
<evidence type="ECO:0000259" key="1">
    <source>
        <dbReference type="Pfam" id="PF00117"/>
    </source>
</evidence>
<evidence type="ECO:0000313" key="3">
    <source>
        <dbReference type="Proteomes" id="UP000766550"/>
    </source>
</evidence>
<name>A0A8J8C538_9EURY</name>
<proteinExistence type="predicted"/>
<dbReference type="InterPro" id="IPR029062">
    <property type="entry name" value="Class_I_gatase-like"/>
</dbReference>
<dbReference type="GO" id="GO:0005829">
    <property type="term" value="C:cytosol"/>
    <property type="evidence" value="ECO:0007669"/>
    <property type="project" value="TreeGrafter"/>
</dbReference>
<feature type="domain" description="Glutamine amidotransferase" evidence="1">
    <location>
        <begin position="42"/>
        <end position="179"/>
    </location>
</feature>
<dbReference type="GO" id="GO:0016787">
    <property type="term" value="F:hydrolase activity"/>
    <property type="evidence" value="ECO:0007669"/>
    <property type="project" value="UniProtKB-KW"/>
</dbReference>
<evidence type="ECO:0000313" key="2">
    <source>
        <dbReference type="EMBL" id="MBV0926321.1"/>
    </source>
</evidence>
<keyword evidence="3" id="KW-1185">Reference proteome</keyword>
<dbReference type="SUPFAM" id="SSF52317">
    <property type="entry name" value="Class I glutamine amidotransferase-like"/>
    <property type="match status" value="1"/>
</dbReference>
<gene>
    <name evidence="2" type="ORF">KTS45_19105</name>
</gene>
<dbReference type="InterPro" id="IPR017926">
    <property type="entry name" value="GATASE"/>
</dbReference>
<reference evidence="2 3" key="1">
    <citation type="submission" date="2021-06" db="EMBL/GenBank/DDBJ databases">
        <title>New haloarchaea isolates fom saline soil.</title>
        <authorList>
            <person name="Duran-Viseras A."/>
            <person name="Sanchez-Porro C.S."/>
            <person name="Ventosa A."/>
        </authorList>
    </citation>
    <scope>NUCLEOTIDE SEQUENCE [LARGE SCALE GENOMIC DNA]</scope>
    <source>
        <strain evidence="2 3">JCM 183640</strain>
    </source>
</reference>
<dbReference type="OrthoDB" id="3321at2157"/>
<dbReference type="Pfam" id="PF00117">
    <property type="entry name" value="GATase"/>
    <property type="match status" value="1"/>
</dbReference>
<dbReference type="EMBL" id="JAHQXF010000004">
    <property type="protein sequence ID" value="MBV0926321.1"/>
    <property type="molecule type" value="Genomic_DNA"/>
</dbReference>
<dbReference type="InterPro" id="IPR044992">
    <property type="entry name" value="ChyE-like"/>
</dbReference>
<protein>
    <submittedName>
        <fullName evidence="2">Gamma-glutamyl-gamma-aminobutyrate hydrolase family protein</fullName>
    </submittedName>
</protein>
<accession>A0A8J8C538</accession>
<dbReference type="PANTHER" id="PTHR42695">
    <property type="entry name" value="GLUTAMINE AMIDOTRANSFERASE YLR126C-RELATED"/>
    <property type="match status" value="1"/>
</dbReference>
<dbReference type="RefSeq" id="WP_162319432.1">
    <property type="nucleotide sequence ID" value="NZ_JAHQXF010000004.1"/>
</dbReference>
<sequence>MILVLDNEVQPDYRYLGPEIDRLLPKSEYVVGAGRTKVPDPTGYDGVVLSGSTASVYDDDQASWLEPQYALIEQCIEAQVPLLGICFGHQQVNAALGGTVEEDERRATFVEMERLGSDTILDGLEPIVPVLHADLVTELGDGMEATAKTAYNKFFCSRHESAPLWTVQFHPEFTARVSDRPSDWNSGRYTFDDSNATEVLDNFANACSENRTGE</sequence>
<organism evidence="2 3">
    <name type="scientific">Haloarcula limicola</name>
    <dbReference type="NCBI Taxonomy" id="1429915"/>
    <lineage>
        <taxon>Archaea</taxon>
        <taxon>Methanobacteriati</taxon>
        <taxon>Methanobacteriota</taxon>
        <taxon>Stenosarchaea group</taxon>
        <taxon>Halobacteria</taxon>
        <taxon>Halobacteriales</taxon>
        <taxon>Haloarculaceae</taxon>
        <taxon>Haloarcula</taxon>
    </lineage>
</organism>
<dbReference type="PANTHER" id="PTHR42695:SF5">
    <property type="entry name" value="GLUTAMINE AMIDOTRANSFERASE YLR126C-RELATED"/>
    <property type="match status" value="1"/>
</dbReference>
<dbReference type="Gene3D" id="3.40.50.880">
    <property type="match status" value="1"/>
</dbReference>